<dbReference type="AlphaFoldDB" id="A0A657LR66"/>
<evidence type="ECO:0000313" key="2">
    <source>
        <dbReference type="Proteomes" id="UP000182661"/>
    </source>
</evidence>
<dbReference type="EMBL" id="LSRP01000091">
    <property type="protein sequence ID" value="OJF95878.1"/>
    <property type="molecule type" value="Genomic_DNA"/>
</dbReference>
<evidence type="ECO:0000313" key="1">
    <source>
        <dbReference type="EMBL" id="OJF95878.1"/>
    </source>
</evidence>
<dbReference type="Pfam" id="PF07372">
    <property type="entry name" value="DUF1491"/>
    <property type="match status" value="1"/>
</dbReference>
<dbReference type="Proteomes" id="UP000182661">
    <property type="component" value="Unassembled WGS sequence"/>
</dbReference>
<dbReference type="Gene3D" id="3.40.1530.20">
    <property type="entry name" value="Protein of unknown function (DUF1491)"/>
    <property type="match status" value="1"/>
</dbReference>
<dbReference type="OrthoDB" id="9809136at2"/>
<sequence length="112" mass="12531">MRLKSEIFVSALIRRVFIGGDYAAVLRKGAAEAGAIFIRQRLRLGTEVLYGPAPQSAFDADLNPGRLFEVRLDRVDAETVETSLAREMRFDPDCWIVEIEVEDRGDLFDVAG</sequence>
<accession>A0A657LR66</accession>
<proteinExistence type="predicted"/>
<dbReference type="RefSeq" id="WP_071833629.1">
    <property type="nucleotide sequence ID" value="NZ_LSRP01000091.1"/>
</dbReference>
<gene>
    <name evidence="1" type="ORF">AX760_18790</name>
</gene>
<protein>
    <recommendedName>
        <fullName evidence="3">DUF1491 family protein</fullName>
    </recommendedName>
</protein>
<dbReference type="InterPro" id="IPR009964">
    <property type="entry name" value="DUF1491"/>
</dbReference>
<evidence type="ECO:0008006" key="3">
    <source>
        <dbReference type="Google" id="ProtNLM"/>
    </source>
</evidence>
<comment type="caution">
    <text evidence="1">The sequence shown here is derived from an EMBL/GenBank/DDBJ whole genome shotgun (WGS) entry which is preliminary data.</text>
</comment>
<reference evidence="1 2" key="1">
    <citation type="submission" date="2016-02" db="EMBL/GenBank/DDBJ databases">
        <title>Genome sequencing of a beta-galactosidase producing bacteria Rhizobium sp. 59.</title>
        <authorList>
            <person name="Wang D."/>
            <person name="Kot W."/>
            <person name="Qin Y."/>
            <person name="Hansen L."/>
            <person name="Naqvi K."/>
            <person name="Rensing C."/>
        </authorList>
    </citation>
    <scope>NUCLEOTIDE SEQUENCE [LARGE SCALE GENOMIC DNA]</scope>
    <source>
        <strain evidence="1 2">59</strain>
    </source>
</reference>
<keyword evidence="2" id="KW-1185">Reference proteome</keyword>
<name>A0A657LR66_9HYPH</name>
<organism evidence="1 2">
    <name type="scientific">Pararhizobium antarcticum</name>
    <dbReference type="NCBI Taxonomy" id="1798805"/>
    <lineage>
        <taxon>Bacteria</taxon>
        <taxon>Pseudomonadati</taxon>
        <taxon>Pseudomonadota</taxon>
        <taxon>Alphaproteobacteria</taxon>
        <taxon>Hyphomicrobiales</taxon>
        <taxon>Rhizobiaceae</taxon>
        <taxon>Rhizobium/Agrobacterium group</taxon>
        <taxon>Pararhizobium</taxon>
    </lineage>
</organism>